<dbReference type="SUPFAM" id="SSF46785">
    <property type="entry name" value="Winged helix' DNA-binding domain"/>
    <property type="match status" value="1"/>
</dbReference>
<dbReference type="EMBL" id="JAJVCN010000002">
    <property type="protein sequence ID" value="MCE7005016.1"/>
    <property type="molecule type" value="Genomic_DNA"/>
</dbReference>
<dbReference type="Gene3D" id="3.40.190.290">
    <property type="match status" value="1"/>
</dbReference>
<dbReference type="PROSITE" id="PS50931">
    <property type="entry name" value="HTH_LYSR"/>
    <property type="match status" value="1"/>
</dbReference>
<accession>A0ABS8ZAW6</accession>
<evidence type="ECO:0000256" key="3">
    <source>
        <dbReference type="ARBA" id="ARBA00023125"/>
    </source>
</evidence>
<dbReference type="InterPro" id="IPR000847">
    <property type="entry name" value="LysR_HTH_N"/>
</dbReference>
<organism evidence="6 7">
    <name type="scientific">Kibdelosporangium philippinense</name>
    <dbReference type="NCBI Taxonomy" id="211113"/>
    <lineage>
        <taxon>Bacteria</taxon>
        <taxon>Bacillati</taxon>
        <taxon>Actinomycetota</taxon>
        <taxon>Actinomycetes</taxon>
        <taxon>Pseudonocardiales</taxon>
        <taxon>Pseudonocardiaceae</taxon>
        <taxon>Kibdelosporangium</taxon>
    </lineage>
</organism>
<dbReference type="InterPro" id="IPR050950">
    <property type="entry name" value="HTH-type_LysR_regulators"/>
</dbReference>
<dbReference type="InterPro" id="IPR036390">
    <property type="entry name" value="WH_DNA-bd_sf"/>
</dbReference>
<keyword evidence="2" id="KW-0805">Transcription regulation</keyword>
<comment type="similarity">
    <text evidence="1">Belongs to the LysR transcriptional regulatory family.</text>
</comment>
<keyword evidence="4" id="KW-0804">Transcription</keyword>
<evidence type="ECO:0000313" key="6">
    <source>
        <dbReference type="EMBL" id="MCE7005016.1"/>
    </source>
</evidence>
<evidence type="ECO:0000256" key="4">
    <source>
        <dbReference type="ARBA" id="ARBA00023163"/>
    </source>
</evidence>
<feature type="domain" description="HTH lysR-type" evidence="5">
    <location>
        <begin position="1"/>
        <end position="58"/>
    </location>
</feature>
<dbReference type="InterPro" id="IPR036388">
    <property type="entry name" value="WH-like_DNA-bd_sf"/>
</dbReference>
<keyword evidence="7" id="KW-1185">Reference proteome</keyword>
<gene>
    <name evidence="6" type="ORF">LWC34_19605</name>
</gene>
<evidence type="ECO:0000313" key="7">
    <source>
        <dbReference type="Proteomes" id="UP001521150"/>
    </source>
</evidence>
<comment type="caution">
    <text evidence="6">The sequence shown here is derived from an EMBL/GenBank/DDBJ whole genome shotgun (WGS) entry which is preliminary data.</text>
</comment>
<keyword evidence="3" id="KW-0238">DNA-binding</keyword>
<evidence type="ECO:0000256" key="2">
    <source>
        <dbReference type="ARBA" id="ARBA00023015"/>
    </source>
</evidence>
<proteinExistence type="inferred from homology"/>
<dbReference type="PANTHER" id="PTHR30419:SF31">
    <property type="entry name" value="BLR3139 PROTEIN"/>
    <property type="match status" value="1"/>
</dbReference>
<dbReference type="Gene3D" id="1.10.10.10">
    <property type="entry name" value="Winged helix-like DNA-binding domain superfamily/Winged helix DNA-binding domain"/>
    <property type="match status" value="1"/>
</dbReference>
<dbReference type="SUPFAM" id="SSF53850">
    <property type="entry name" value="Periplasmic binding protein-like II"/>
    <property type="match status" value="1"/>
</dbReference>
<evidence type="ECO:0000259" key="5">
    <source>
        <dbReference type="PROSITE" id="PS50931"/>
    </source>
</evidence>
<reference evidence="6 7" key="1">
    <citation type="submission" date="2021-12" db="EMBL/GenBank/DDBJ databases">
        <title>Genome sequence of Kibdelosporangium philippinense ATCC 49844.</title>
        <authorList>
            <person name="Fedorov E.A."/>
            <person name="Omeragic M."/>
            <person name="Shalygina K.F."/>
            <person name="Maclea K.S."/>
        </authorList>
    </citation>
    <scope>NUCLEOTIDE SEQUENCE [LARGE SCALE GENOMIC DNA]</scope>
    <source>
        <strain evidence="6 7">ATCC 49844</strain>
    </source>
</reference>
<dbReference type="CDD" id="cd05466">
    <property type="entry name" value="PBP2_LTTR_substrate"/>
    <property type="match status" value="1"/>
</dbReference>
<dbReference type="InterPro" id="IPR005119">
    <property type="entry name" value="LysR_subst-bd"/>
</dbReference>
<protein>
    <submittedName>
        <fullName evidence="6">LysR family transcriptional regulator</fullName>
    </submittedName>
</protein>
<dbReference type="Pfam" id="PF03466">
    <property type="entry name" value="LysR_substrate"/>
    <property type="match status" value="1"/>
</dbReference>
<dbReference type="Proteomes" id="UP001521150">
    <property type="component" value="Unassembled WGS sequence"/>
</dbReference>
<evidence type="ECO:0000256" key="1">
    <source>
        <dbReference type="ARBA" id="ARBA00009437"/>
    </source>
</evidence>
<dbReference type="Pfam" id="PF00126">
    <property type="entry name" value="HTH_1"/>
    <property type="match status" value="1"/>
</dbReference>
<dbReference type="RefSeq" id="WP_233726627.1">
    <property type="nucleotide sequence ID" value="NZ_JAJVCN010000002.1"/>
</dbReference>
<name>A0ABS8ZAW6_9PSEU</name>
<sequence>MELRNLRHFVALAEEQSFTNAASRELIVQSGLSSSVRALEKDVGARLFVRGSRPVRLTAAGEALLVQARHTLDAAAAAQQAVQDVQGVLAGRLRVGALNSVGHTLPFTTWLAEFALAHPGVHITVVQEGAQQMLDMVDNGELDCALVPATSDTRLVVLPLVVEPLVLACAPDHPLATNTAIRLSQLDGERFVEPPSGWAIRATLDDAFRANGLTRQIACEVYGWEPVLDLVRAGVGISLLPGGLDFSRPSWRELRLIPLSDVRLDRRIDFVYPKGAAASPATRRFVELLEHNRAMAVEQDAALDVPLDGSGQG</sequence>
<dbReference type="PANTHER" id="PTHR30419">
    <property type="entry name" value="HTH-TYPE TRANSCRIPTIONAL REGULATOR YBHD"/>
    <property type="match status" value="1"/>
</dbReference>